<organism evidence="12 13">
    <name type="scientific">Labeo rohita</name>
    <name type="common">Indian major carp</name>
    <name type="synonym">Cyprinus rohita</name>
    <dbReference type="NCBI Taxonomy" id="84645"/>
    <lineage>
        <taxon>Eukaryota</taxon>
        <taxon>Metazoa</taxon>
        <taxon>Chordata</taxon>
        <taxon>Craniata</taxon>
        <taxon>Vertebrata</taxon>
        <taxon>Euteleostomi</taxon>
        <taxon>Actinopterygii</taxon>
        <taxon>Neopterygii</taxon>
        <taxon>Teleostei</taxon>
        <taxon>Ostariophysi</taxon>
        <taxon>Cypriniformes</taxon>
        <taxon>Cyprinidae</taxon>
        <taxon>Labeoninae</taxon>
        <taxon>Labeonini</taxon>
        <taxon>Labeo</taxon>
    </lineage>
</organism>
<dbReference type="InterPro" id="IPR046354">
    <property type="entry name" value="SPACA4/Bouncer"/>
</dbReference>
<evidence type="ECO:0000256" key="9">
    <source>
        <dbReference type="ARBA" id="ARBA00029446"/>
    </source>
</evidence>
<dbReference type="SMART" id="SM00134">
    <property type="entry name" value="LU"/>
    <property type="match status" value="1"/>
</dbReference>
<evidence type="ECO:0000256" key="2">
    <source>
        <dbReference type="ARBA" id="ARBA00022475"/>
    </source>
</evidence>
<evidence type="ECO:0000313" key="13">
    <source>
        <dbReference type="Proteomes" id="UP000830375"/>
    </source>
</evidence>
<reference evidence="12 13" key="1">
    <citation type="submission" date="2022-01" db="EMBL/GenBank/DDBJ databases">
        <title>A high-quality chromosome-level genome assembly of rohu carp, Labeo rohita.</title>
        <authorList>
            <person name="Arick M.A. II"/>
            <person name="Hsu C.-Y."/>
            <person name="Magbanua Z."/>
            <person name="Pechanova O."/>
            <person name="Grover C."/>
            <person name="Miller E."/>
            <person name="Thrash A."/>
            <person name="Ezzel L."/>
            <person name="Alam S."/>
            <person name="Benzie J."/>
            <person name="Hamilton M."/>
            <person name="Karsi A."/>
            <person name="Lawrence M.L."/>
            <person name="Peterson D.G."/>
        </authorList>
    </citation>
    <scope>NUCLEOTIDE SEQUENCE [LARGE SCALE GENOMIC DNA]</scope>
    <source>
        <strain evidence="13">BAU-BD-2019</strain>
        <tissue evidence="12">Blood</tissue>
    </source>
</reference>
<keyword evidence="13" id="KW-1185">Reference proteome</keyword>
<dbReference type="PANTHER" id="PTHR47613">
    <property type="entry name" value="SPERM ACROSOME MEMBRANE-ASSOCIATED PROTEIN 4"/>
    <property type="match status" value="1"/>
</dbReference>
<keyword evidence="8" id="KW-0449">Lipoprotein</keyword>
<keyword evidence="4 10" id="KW-0732">Signal</keyword>
<keyword evidence="2" id="KW-1003">Cell membrane</keyword>
<gene>
    <name evidence="12" type="ORF">H4Q32_014134</name>
</gene>
<keyword evidence="6" id="KW-1015">Disulfide bond</keyword>
<dbReference type="Proteomes" id="UP000830375">
    <property type="component" value="Unassembled WGS sequence"/>
</dbReference>
<feature type="chain" id="PRO_5046182870" evidence="10">
    <location>
        <begin position="32"/>
        <end position="143"/>
    </location>
</feature>
<dbReference type="EMBL" id="JACTAM010000018">
    <property type="protein sequence ID" value="KAI2653790.1"/>
    <property type="molecule type" value="Genomic_DNA"/>
</dbReference>
<name>A0ABQ8LTP0_LABRO</name>
<evidence type="ECO:0000256" key="4">
    <source>
        <dbReference type="ARBA" id="ARBA00022729"/>
    </source>
</evidence>
<comment type="caution">
    <text evidence="12">The sequence shown here is derived from an EMBL/GenBank/DDBJ whole genome shotgun (WGS) entry which is preliminary data.</text>
</comment>
<evidence type="ECO:0000256" key="10">
    <source>
        <dbReference type="SAM" id="SignalP"/>
    </source>
</evidence>
<dbReference type="CDD" id="cd23597">
    <property type="entry name" value="TFP_LU_ECD_Bncr"/>
    <property type="match status" value="1"/>
</dbReference>
<sequence length="143" mass="16082">MKFFIFSKAGLHWIPGLVFLVLCVHPSAVLCENLYCYYCPQTSFNRTCRHVLSECRPQELCFTADGRFGRASVLFSKGCMSQRDCARSNSQMIRGNNISFTYLCCDRHYCNSSRGCDHSLALLTVTAIAASVITAGWTRTELL</sequence>
<evidence type="ECO:0000313" key="12">
    <source>
        <dbReference type="EMBL" id="KAI2653790.1"/>
    </source>
</evidence>
<accession>A0ABQ8LTP0</accession>
<evidence type="ECO:0000259" key="11">
    <source>
        <dbReference type="SMART" id="SM00134"/>
    </source>
</evidence>
<dbReference type="Gene3D" id="2.10.60.10">
    <property type="entry name" value="CD59"/>
    <property type="match status" value="1"/>
</dbReference>
<evidence type="ECO:0000256" key="5">
    <source>
        <dbReference type="ARBA" id="ARBA00023136"/>
    </source>
</evidence>
<dbReference type="PANTHER" id="PTHR47613:SF1">
    <property type="entry name" value="SPERM ACROSOME MEMBRANE-ASSOCIATED PROTEIN 4"/>
    <property type="match status" value="1"/>
</dbReference>
<feature type="domain" description="UPAR/Ly6" evidence="11">
    <location>
        <begin position="34"/>
        <end position="121"/>
    </location>
</feature>
<comment type="subcellular location">
    <subcellularLocation>
        <location evidence="1">Cell membrane</location>
        <topology evidence="1">Lipid-anchor</topology>
        <topology evidence="1">GPI-anchor</topology>
    </subcellularLocation>
</comment>
<evidence type="ECO:0000256" key="7">
    <source>
        <dbReference type="ARBA" id="ARBA00023180"/>
    </source>
</evidence>
<dbReference type="InterPro" id="IPR045860">
    <property type="entry name" value="Snake_toxin-like_sf"/>
</dbReference>
<evidence type="ECO:0000256" key="8">
    <source>
        <dbReference type="ARBA" id="ARBA00023288"/>
    </source>
</evidence>
<keyword evidence="3" id="KW-0336">GPI-anchor</keyword>
<evidence type="ECO:0000256" key="3">
    <source>
        <dbReference type="ARBA" id="ARBA00022622"/>
    </source>
</evidence>
<keyword evidence="5" id="KW-0472">Membrane</keyword>
<evidence type="ECO:0000256" key="6">
    <source>
        <dbReference type="ARBA" id="ARBA00023157"/>
    </source>
</evidence>
<keyword evidence="7" id="KW-0325">Glycoprotein</keyword>
<feature type="signal peptide" evidence="10">
    <location>
        <begin position="1"/>
        <end position="31"/>
    </location>
</feature>
<proteinExistence type="inferred from homology"/>
<dbReference type="InterPro" id="IPR016054">
    <property type="entry name" value="LY6_UPA_recep-like"/>
</dbReference>
<dbReference type="SUPFAM" id="SSF57302">
    <property type="entry name" value="Snake toxin-like"/>
    <property type="match status" value="1"/>
</dbReference>
<comment type="similarity">
    <text evidence="9">Belongs to the SPACA4/bouncer family.</text>
</comment>
<evidence type="ECO:0000256" key="1">
    <source>
        <dbReference type="ARBA" id="ARBA00004609"/>
    </source>
</evidence>
<protein>
    <submittedName>
        <fullName evidence="12">Protein Bouncer</fullName>
    </submittedName>
</protein>
<dbReference type="Pfam" id="PF00021">
    <property type="entry name" value="UPAR_LY6"/>
    <property type="match status" value="1"/>
</dbReference>